<organism evidence="1">
    <name type="scientific">marine metagenome</name>
    <dbReference type="NCBI Taxonomy" id="408172"/>
    <lineage>
        <taxon>unclassified sequences</taxon>
        <taxon>metagenomes</taxon>
        <taxon>ecological metagenomes</taxon>
    </lineage>
</organism>
<accession>A0A382U726</accession>
<proteinExistence type="predicted"/>
<dbReference type="EMBL" id="UINC01142032">
    <property type="protein sequence ID" value="SVD30116.1"/>
    <property type="molecule type" value="Genomic_DNA"/>
</dbReference>
<reference evidence="1" key="1">
    <citation type="submission" date="2018-05" db="EMBL/GenBank/DDBJ databases">
        <authorList>
            <person name="Lanie J.A."/>
            <person name="Ng W.-L."/>
            <person name="Kazmierczak K.M."/>
            <person name="Andrzejewski T.M."/>
            <person name="Davidsen T.M."/>
            <person name="Wayne K.J."/>
            <person name="Tettelin H."/>
            <person name="Glass J.I."/>
            <person name="Rusch D."/>
            <person name="Podicherti R."/>
            <person name="Tsui H.-C.T."/>
            <person name="Winkler M.E."/>
        </authorList>
    </citation>
    <scope>NUCLEOTIDE SEQUENCE</scope>
</reference>
<dbReference type="AlphaFoldDB" id="A0A382U726"/>
<sequence length="36" mass="3969">MKLLQISEESLNIQKTSQSISKIVPAQQTSVIALKI</sequence>
<name>A0A382U726_9ZZZZ</name>
<evidence type="ECO:0000313" key="1">
    <source>
        <dbReference type="EMBL" id="SVD30116.1"/>
    </source>
</evidence>
<gene>
    <name evidence="1" type="ORF">METZ01_LOCUS382970</name>
</gene>
<protein>
    <submittedName>
        <fullName evidence="1">Uncharacterized protein</fullName>
    </submittedName>
</protein>